<sequence>MFEVIEKDEIARIGKLYTRHGVIETPALFPVINPSKQYVDLSRIKELGFNQIITNAYIIRKTYGDAAREVGLHEIIGWDGPLMTDSGAYQILQYGNIEVSPDEALRYQVEIGSDIGVILDIPTSYPRPRELVEVEVNETIRRARRAILQLKELDPEHRMLIVGPTQGGVYRDLLAYSARMVSELPFDIYAIGSPTTLLQAYNFTGIIKMILTVKSIIPPGKPVHLFGVGHPLILPLAVALGIDLFDSASYMLYANDDRIILSSRTVRLSELDKDYVLDGCGKRAGELMEMSKEERIRLIAQHNLWTLSRELMEIKQRIKEHDIWSYVAQKARQHPSVYRAYLTLSNSSLFRKLTIKLASGLKVNATQLSILDNSDLARPEVQWARRRLRRLIKGMGVLTNVLIIIGDYEEPFIRTQIANEVTRLGVRVFTYNEVYGLIPIELSDVYPFSQTVRVNVKPRPIKYEIRDSVILVEDKYRDLVKFIKCSGECFIIYVDSLKNIKAYEKYVGLALMKRVNEGSGIK</sequence>
<dbReference type="NCBIfam" id="TIGR00432">
    <property type="entry name" value="arcsn_tRNA_tgt"/>
    <property type="match status" value="1"/>
</dbReference>
<dbReference type="HAMAP" id="MF_01634">
    <property type="entry name" value="TgtA_arch"/>
    <property type="match status" value="1"/>
</dbReference>
<dbReference type="Gene3D" id="3.20.20.105">
    <property type="entry name" value="Queuine tRNA-ribosyltransferase-like"/>
    <property type="match status" value="1"/>
</dbReference>
<keyword evidence="3 6" id="KW-0819">tRNA processing</keyword>
<reference evidence="8 9" key="1">
    <citation type="submission" date="2007-10" db="EMBL/GenBank/DDBJ databases">
        <title>Complete sequence of Caldivirga maquilingensis IC-167.</title>
        <authorList>
            <consortium name="US DOE Joint Genome Institute"/>
            <person name="Copeland A."/>
            <person name="Lucas S."/>
            <person name="Lapidus A."/>
            <person name="Barry K."/>
            <person name="Glavina del Rio T."/>
            <person name="Dalin E."/>
            <person name="Tice H."/>
            <person name="Pitluck S."/>
            <person name="Saunders E."/>
            <person name="Brettin T."/>
            <person name="Bruce D."/>
            <person name="Detter J.C."/>
            <person name="Han C."/>
            <person name="Schmutz J."/>
            <person name="Larimer F."/>
            <person name="Land M."/>
            <person name="Hauser L."/>
            <person name="Kyrpides N."/>
            <person name="Ivanova N."/>
            <person name="Biddle J.F."/>
            <person name="Zhang Z."/>
            <person name="Fitz-Gibbon S.T."/>
            <person name="Lowe T.M."/>
            <person name="Saltikov C."/>
            <person name="House C.H."/>
            <person name="Richardson P."/>
        </authorList>
    </citation>
    <scope>NUCLEOTIDE SEQUENCE [LARGE SCALE GENOMIC DNA]</scope>
    <source>
        <strain evidence="9">ATCC 700844 / DSM 13496 / JCM 10307 / IC-167</strain>
    </source>
</reference>
<evidence type="ECO:0000256" key="6">
    <source>
        <dbReference type="HAMAP-Rule" id="MF_01634"/>
    </source>
</evidence>
<dbReference type="eggNOG" id="arCOG00989">
    <property type="taxonomic scope" value="Archaea"/>
</dbReference>
<dbReference type="HOGENOM" id="CLU_030083_0_0_2"/>
<dbReference type="GO" id="GO:0005737">
    <property type="term" value="C:cytoplasm"/>
    <property type="evidence" value="ECO:0007669"/>
    <property type="project" value="TreeGrafter"/>
</dbReference>
<dbReference type="InterPro" id="IPR036511">
    <property type="entry name" value="TGT-like_sf"/>
</dbReference>
<evidence type="ECO:0000313" key="9">
    <source>
        <dbReference type="Proteomes" id="UP000001137"/>
    </source>
</evidence>
<dbReference type="Proteomes" id="UP000001137">
    <property type="component" value="Chromosome"/>
</dbReference>
<dbReference type="EC" id="2.4.2.48" evidence="6"/>
<comment type="caution">
    <text evidence="6">Lacks conserved residue(s) required for the propagation of feature annotation.</text>
</comment>
<comment type="function">
    <text evidence="6">Exchanges the guanine residue with 7-cyano-7-deazaguanine (preQ0) at position 15 in the dihydrouridine loop (D-loop) of archaeal tRNAs.</text>
</comment>
<accession>A8M9J7</accession>
<name>A8M9J7_CALMQ</name>
<dbReference type="SUPFAM" id="SSF51713">
    <property type="entry name" value="tRNA-guanine transglycosylase"/>
    <property type="match status" value="1"/>
</dbReference>
<dbReference type="OrthoDB" id="6871at2157"/>
<dbReference type="EMBL" id="CP000852">
    <property type="protein sequence ID" value="ABW00878.1"/>
    <property type="molecule type" value="Genomic_DNA"/>
</dbReference>
<dbReference type="AlphaFoldDB" id="A8M9J7"/>
<evidence type="ECO:0000259" key="7">
    <source>
        <dbReference type="Pfam" id="PF01702"/>
    </source>
</evidence>
<dbReference type="RefSeq" id="WP_012185098.1">
    <property type="nucleotide sequence ID" value="NC_009954.1"/>
</dbReference>
<organism evidence="8 9">
    <name type="scientific">Caldivirga maquilingensis (strain ATCC 700844 / DSM 13496 / JCM 10307 / IC-167)</name>
    <dbReference type="NCBI Taxonomy" id="397948"/>
    <lineage>
        <taxon>Archaea</taxon>
        <taxon>Thermoproteota</taxon>
        <taxon>Thermoprotei</taxon>
        <taxon>Thermoproteales</taxon>
        <taxon>Thermoproteaceae</taxon>
        <taxon>Caldivirga</taxon>
    </lineage>
</organism>
<dbReference type="NCBIfam" id="TIGR00449">
    <property type="entry name" value="tgt_general"/>
    <property type="match status" value="1"/>
</dbReference>
<dbReference type="KEGG" id="cma:Cmaq_0024"/>
<evidence type="ECO:0000256" key="5">
    <source>
        <dbReference type="ARBA" id="ARBA00022833"/>
    </source>
</evidence>
<dbReference type="InterPro" id="IPR002616">
    <property type="entry name" value="tRNA_ribo_trans-like"/>
</dbReference>
<keyword evidence="2 6" id="KW-0808">Transferase</keyword>
<feature type="binding site" evidence="6">
    <location>
        <position position="280"/>
    </location>
    <ligand>
        <name>Zn(2+)</name>
        <dbReference type="ChEBI" id="CHEBI:29105"/>
    </ligand>
</feature>
<evidence type="ECO:0000256" key="3">
    <source>
        <dbReference type="ARBA" id="ARBA00022694"/>
    </source>
</evidence>
<dbReference type="PANTHER" id="PTHR46499:SF1">
    <property type="entry name" value="QUEUINE TRNA-RIBOSYLTRANSFERASE"/>
    <property type="match status" value="1"/>
</dbReference>
<evidence type="ECO:0000256" key="1">
    <source>
        <dbReference type="ARBA" id="ARBA00022676"/>
    </source>
</evidence>
<keyword evidence="1 6" id="KW-0328">Glycosyltransferase</keyword>
<keyword evidence="5 6" id="KW-0862">Zinc</keyword>
<dbReference type="Pfam" id="PF01702">
    <property type="entry name" value="TGT"/>
    <property type="match status" value="1"/>
</dbReference>
<protein>
    <recommendedName>
        <fullName evidence="6">tRNA-guanine(15) transglycosylase</fullName>
        <ecNumber evidence="6">2.4.2.48</ecNumber>
    </recommendedName>
    <alternativeName>
        <fullName evidence="6">7-cyano-7-deazaguanine tRNA-ribosyltransferase</fullName>
    </alternativeName>
    <alternativeName>
        <fullName evidence="6">Archaeal tRNA-guanine transglycosylase</fullName>
    </alternativeName>
</protein>
<feature type="domain" description="tRNA-guanine(15) transglycosylase-like" evidence="7">
    <location>
        <begin position="11"/>
        <end position="335"/>
    </location>
</feature>
<comment type="catalytic activity">
    <reaction evidence="6">
        <text>guanosine(15) in tRNA + 7-cyano-7-carbaguanine = 7-cyano-7-carbaguanosine(15) in tRNA + guanine</text>
        <dbReference type="Rhea" id="RHEA:43164"/>
        <dbReference type="Rhea" id="RHEA-COMP:10371"/>
        <dbReference type="Rhea" id="RHEA-COMP:10372"/>
        <dbReference type="ChEBI" id="CHEBI:16235"/>
        <dbReference type="ChEBI" id="CHEBI:45075"/>
        <dbReference type="ChEBI" id="CHEBI:74269"/>
        <dbReference type="ChEBI" id="CHEBI:82850"/>
        <dbReference type="EC" id="2.4.2.48"/>
    </reaction>
</comment>
<dbReference type="PANTHER" id="PTHR46499">
    <property type="entry name" value="QUEUINE TRNA-RIBOSYLTRANSFERASE"/>
    <property type="match status" value="1"/>
</dbReference>
<keyword evidence="4 6" id="KW-0479">Metal-binding</keyword>
<comment type="similarity">
    <text evidence="6">Belongs to the archaeosine tRNA-ribosyltransferase family.</text>
</comment>
<dbReference type="GO" id="GO:0002099">
    <property type="term" value="P:tRNA wobble guanine modification"/>
    <property type="evidence" value="ECO:0007669"/>
    <property type="project" value="TreeGrafter"/>
</dbReference>
<comment type="cofactor">
    <cofactor evidence="6">
        <name>Zn(2+)</name>
        <dbReference type="ChEBI" id="CHEBI:29105"/>
    </cofactor>
    <text evidence="6">Binds 1 zinc ion per subunit.</text>
</comment>
<dbReference type="InterPro" id="IPR050076">
    <property type="entry name" value="ArchSynthase1/Queuine_TRR"/>
</dbReference>
<evidence type="ECO:0000256" key="4">
    <source>
        <dbReference type="ARBA" id="ARBA00022723"/>
    </source>
</evidence>
<keyword evidence="9" id="KW-1185">Reference proteome</keyword>
<dbReference type="STRING" id="397948.Cmaq_0024"/>
<dbReference type="GO" id="GO:0016763">
    <property type="term" value="F:pentosyltransferase activity"/>
    <property type="evidence" value="ECO:0007669"/>
    <property type="project" value="UniProtKB-UniRule"/>
</dbReference>
<gene>
    <name evidence="6" type="primary">tgtA</name>
    <name evidence="8" type="ordered locus">Cmaq_0024</name>
</gene>
<dbReference type="SUPFAM" id="SSF88802">
    <property type="entry name" value="Pre-PUA domain"/>
    <property type="match status" value="1"/>
</dbReference>
<feature type="active site" description="Nucleophile" evidence="6">
    <location>
        <position position="85"/>
    </location>
</feature>
<evidence type="ECO:0000256" key="2">
    <source>
        <dbReference type="ARBA" id="ARBA00022679"/>
    </source>
</evidence>
<dbReference type="InterPro" id="IPR004804">
    <property type="entry name" value="TgtA"/>
</dbReference>
<dbReference type="UniPathway" id="UPA00393"/>
<feature type="binding site" evidence="6">
    <location>
        <position position="120"/>
    </location>
    <ligand>
        <name>substrate</name>
    </ligand>
</feature>
<evidence type="ECO:0000313" key="8">
    <source>
        <dbReference type="EMBL" id="ABW00878.1"/>
    </source>
</evidence>
<dbReference type="GeneID" id="5710041"/>
<comment type="pathway">
    <text evidence="6">tRNA modification; archaeosine-tRNA biosynthesis.</text>
</comment>
<dbReference type="GO" id="GO:0008270">
    <property type="term" value="F:zinc ion binding"/>
    <property type="evidence" value="ECO:0007669"/>
    <property type="project" value="UniProtKB-UniRule"/>
</dbReference>
<proteinExistence type="inferred from homology"/>